<dbReference type="InParanoid" id="T1IBD6"/>
<accession>T1IBD6</accession>
<name>T1IBD6_RHOPR</name>
<organism evidence="1 2">
    <name type="scientific">Rhodnius prolixus</name>
    <name type="common">Triatomid bug</name>
    <dbReference type="NCBI Taxonomy" id="13249"/>
    <lineage>
        <taxon>Eukaryota</taxon>
        <taxon>Metazoa</taxon>
        <taxon>Ecdysozoa</taxon>
        <taxon>Arthropoda</taxon>
        <taxon>Hexapoda</taxon>
        <taxon>Insecta</taxon>
        <taxon>Pterygota</taxon>
        <taxon>Neoptera</taxon>
        <taxon>Paraneoptera</taxon>
        <taxon>Hemiptera</taxon>
        <taxon>Heteroptera</taxon>
        <taxon>Panheteroptera</taxon>
        <taxon>Cimicomorpha</taxon>
        <taxon>Reduviidae</taxon>
        <taxon>Triatominae</taxon>
        <taxon>Rhodnius</taxon>
    </lineage>
</organism>
<dbReference type="AlphaFoldDB" id="T1IBD6"/>
<dbReference type="eggNOG" id="ENOG502S9JK">
    <property type="taxonomic scope" value="Eukaryota"/>
</dbReference>
<dbReference type="HOGENOM" id="CLU_371165_0_0_1"/>
<dbReference type="EMBL" id="ACPB03005690">
    <property type="status" value="NOT_ANNOTATED_CDS"/>
    <property type="molecule type" value="Genomic_DNA"/>
</dbReference>
<keyword evidence="2" id="KW-1185">Reference proteome</keyword>
<dbReference type="EnsemblMetazoa" id="RPRC013607-RA">
    <property type="protein sequence ID" value="RPRC013607-PA"/>
    <property type="gene ID" value="RPRC013607"/>
</dbReference>
<evidence type="ECO:0000313" key="1">
    <source>
        <dbReference type="EnsemblMetazoa" id="RPRC013607-PA"/>
    </source>
</evidence>
<evidence type="ECO:0000313" key="2">
    <source>
        <dbReference type="Proteomes" id="UP000015103"/>
    </source>
</evidence>
<sequence>MEEHDGPKDECKWHCREVATQLVEVQKLMSSSLLSLVRTLEDDVGVGDTIDKVSAIKDKYALLSRRVQELSAVSEPPSVKDLSRASSKAALSWASDYFTNLKNVIDDDQKFVHEQHANIGYLNNNTVIGVASNLTYPEKKTGKENQPKGFKGWLKKKFGNSSNESNSLNISDKKSFVQRGFVTVLSSSNTFAEKRITNDQQANVSILNGESLQPKLCVFDSNRMPLTDLHGNVLKDVFGLPLVLFDKKGKPVDRQGAPVFDSNGVSSTSQGFSPVEQFRMTKLSPVDLYDAKGYPLTGKDGHVLLNPTGETLVKFCRQGSEGLVLSDKDGGGVWDSKGIPVCSALGKWVDQEGRPYRFFMGNGMPVTDSKGRELYSIYGESLLMRDACGRPIHVQDTFGVSITAYAFDGTLHPPSETEIFCFFKGRPMKLYNCKGLPLTDEDGRVLFDSFGNPLVRVDFHNSPMKCEEDSPMFDERKFPLFCNPAKPIINMDGKPLFFYDKNKRPLTDRRGVSLVYASGILLLKFDDVGRPYADQKGKPLCDVKGNEIFEREFDATISANANPAQLKISYSSKPGFVVYDRSGRPLTDNEGNALVNSDGTSLEFNVIKQKKKVLKQEYDNFGRPLFDKHNRSLYCHGKPVFNSFGQKLMDTLEEETSTDFIRSGEYNKFGMPIKDKYLRDLYDENGAPYCDKTGTPESREIRHCEGILLSVSDEDRIIKIPKDLANKIQAKCFEQDGLLVGIPIENSIIP</sequence>
<dbReference type="STRING" id="13249.T1IBD6"/>
<reference evidence="1" key="1">
    <citation type="submission" date="2015-05" db="UniProtKB">
        <authorList>
            <consortium name="EnsemblMetazoa"/>
        </authorList>
    </citation>
    <scope>IDENTIFICATION</scope>
</reference>
<dbReference type="Proteomes" id="UP000015103">
    <property type="component" value="Unassembled WGS sequence"/>
</dbReference>
<protein>
    <submittedName>
        <fullName evidence="1">Uncharacterized protein</fullName>
    </submittedName>
</protein>
<dbReference type="VEuPathDB" id="VectorBase:RPRC013607"/>
<proteinExistence type="predicted"/>